<dbReference type="FunFam" id="1.10.20.10:FF:000011">
    <property type="entry name" value="Transcription initiation factor TFIID subunit 12"/>
    <property type="match status" value="1"/>
</dbReference>
<dbReference type="SUPFAM" id="SSF47113">
    <property type="entry name" value="Histone-fold"/>
    <property type="match status" value="1"/>
</dbReference>
<feature type="compositionally biased region" description="Polar residues" evidence="6">
    <location>
        <begin position="401"/>
        <end position="421"/>
    </location>
</feature>
<feature type="compositionally biased region" description="Polar residues" evidence="6">
    <location>
        <begin position="439"/>
        <end position="448"/>
    </location>
</feature>
<dbReference type="GO" id="GO:0000124">
    <property type="term" value="C:SAGA complex"/>
    <property type="evidence" value="ECO:0007669"/>
    <property type="project" value="InterPro"/>
</dbReference>
<accession>A0A9Q1Q863</accession>
<comment type="similarity">
    <text evidence="2">Belongs to the TAF12 family.</text>
</comment>
<feature type="region of interest" description="Disordered" evidence="6">
    <location>
        <begin position="310"/>
        <end position="456"/>
    </location>
</feature>
<dbReference type="GO" id="GO:0005669">
    <property type="term" value="C:transcription factor TFIID complex"/>
    <property type="evidence" value="ECO:0007669"/>
    <property type="project" value="InterPro"/>
</dbReference>
<feature type="compositionally biased region" description="Pro residues" evidence="6">
    <location>
        <begin position="19"/>
        <end position="30"/>
    </location>
</feature>
<evidence type="ECO:0000256" key="4">
    <source>
        <dbReference type="ARBA" id="ARBA00023163"/>
    </source>
</evidence>
<dbReference type="GO" id="GO:0003677">
    <property type="term" value="F:DNA binding"/>
    <property type="evidence" value="ECO:0007669"/>
    <property type="project" value="TreeGrafter"/>
</dbReference>
<feature type="compositionally biased region" description="Low complexity" evidence="6">
    <location>
        <begin position="361"/>
        <end position="400"/>
    </location>
</feature>
<feature type="compositionally biased region" description="Low complexity" evidence="6">
    <location>
        <begin position="566"/>
        <end position="585"/>
    </location>
</feature>
<feature type="compositionally biased region" description="Polar residues" evidence="6">
    <location>
        <begin position="348"/>
        <end position="360"/>
    </location>
</feature>
<feature type="compositionally biased region" description="Low complexity" evidence="6">
    <location>
        <begin position="51"/>
        <end position="71"/>
    </location>
</feature>
<dbReference type="Gene3D" id="1.10.20.10">
    <property type="entry name" value="Histone, subunit A"/>
    <property type="match status" value="1"/>
</dbReference>
<dbReference type="Proteomes" id="UP001153076">
    <property type="component" value="Unassembled WGS sequence"/>
</dbReference>
<evidence type="ECO:0000313" key="8">
    <source>
        <dbReference type="EMBL" id="KAJ8431610.1"/>
    </source>
</evidence>
<keyword evidence="4" id="KW-0804">Transcription</keyword>
<dbReference type="PANTHER" id="PTHR12264:SF21">
    <property type="entry name" value="TRANSCRIPTION INITIATION FACTOR TFIID SUBUNIT 12"/>
    <property type="match status" value="1"/>
</dbReference>
<dbReference type="InterPro" id="IPR009072">
    <property type="entry name" value="Histone-fold"/>
</dbReference>
<dbReference type="PANTHER" id="PTHR12264">
    <property type="entry name" value="TRANSCRIPTION INITIATION FACTOR TFIID SUBUNIT 12"/>
    <property type="match status" value="1"/>
</dbReference>
<dbReference type="InterPro" id="IPR037794">
    <property type="entry name" value="TAF12"/>
</dbReference>
<comment type="subcellular location">
    <subcellularLocation>
        <location evidence="1">Nucleus</location>
    </subcellularLocation>
</comment>
<dbReference type="CDD" id="cd07981">
    <property type="entry name" value="HFD_TAF12"/>
    <property type="match status" value="1"/>
</dbReference>
<proteinExistence type="inferred from homology"/>
<feature type="region of interest" description="Disordered" evidence="6">
    <location>
        <begin position="566"/>
        <end position="592"/>
    </location>
</feature>
<name>A0A9Q1Q863_9CARY</name>
<dbReference type="Pfam" id="PF03847">
    <property type="entry name" value="TFIID_20kDa"/>
    <property type="match status" value="1"/>
</dbReference>
<dbReference type="GO" id="GO:0046982">
    <property type="term" value="F:protein heterodimerization activity"/>
    <property type="evidence" value="ECO:0007669"/>
    <property type="project" value="InterPro"/>
</dbReference>
<comment type="caution">
    <text evidence="8">The sequence shown here is derived from an EMBL/GenBank/DDBJ whole genome shotgun (WGS) entry which is preliminary data.</text>
</comment>
<feature type="compositionally biased region" description="Low complexity" evidence="6">
    <location>
        <begin position="31"/>
        <end position="43"/>
    </location>
</feature>
<evidence type="ECO:0000313" key="9">
    <source>
        <dbReference type="Proteomes" id="UP001153076"/>
    </source>
</evidence>
<keyword evidence="5" id="KW-0539">Nucleus</keyword>
<dbReference type="OrthoDB" id="2193432at2759"/>
<dbReference type="AlphaFoldDB" id="A0A9Q1Q863"/>
<protein>
    <recommendedName>
        <fullName evidence="7">Transcription initiation factor TFIID subunit 12 domain-containing protein</fullName>
    </recommendedName>
</protein>
<evidence type="ECO:0000256" key="2">
    <source>
        <dbReference type="ARBA" id="ARBA00007530"/>
    </source>
</evidence>
<feature type="region of interest" description="Disordered" evidence="6">
    <location>
        <begin position="1"/>
        <end position="81"/>
    </location>
</feature>
<evidence type="ECO:0000256" key="1">
    <source>
        <dbReference type="ARBA" id="ARBA00004123"/>
    </source>
</evidence>
<feature type="compositionally biased region" description="Low complexity" evidence="6">
    <location>
        <begin position="7"/>
        <end position="16"/>
    </location>
</feature>
<organism evidence="8 9">
    <name type="scientific">Carnegiea gigantea</name>
    <dbReference type="NCBI Taxonomy" id="171969"/>
    <lineage>
        <taxon>Eukaryota</taxon>
        <taxon>Viridiplantae</taxon>
        <taxon>Streptophyta</taxon>
        <taxon>Embryophyta</taxon>
        <taxon>Tracheophyta</taxon>
        <taxon>Spermatophyta</taxon>
        <taxon>Magnoliopsida</taxon>
        <taxon>eudicotyledons</taxon>
        <taxon>Gunneridae</taxon>
        <taxon>Pentapetalae</taxon>
        <taxon>Caryophyllales</taxon>
        <taxon>Cactineae</taxon>
        <taxon>Cactaceae</taxon>
        <taxon>Cactoideae</taxon>
        <taxon>Echinocereeae</taxon>
        <taxon>Carnegiea</taxon>
    </lineage>
</organism>
<feature type="domain" description="Transcription initiation factor TFIID subunit 12" evidence="7">
    <location>
        <begin position="464"/>
        <end position="529"/>
    </location>
</feature>
<sequence>MEPPPSSSSQPAAPQSTDTPPPQQPPPCSLPPSSLSSSSSSIPNPNPNPNPNAANIIPALPQQQNRPQQQQFSRPWSQSSQFAHFPPQFQASLSSAASSPSSAPIQRGGIAIGVPAAAPPAVSSQPTSFSPSFVGSQYAGIPRGNPINVPDPNVPSSASTAASIIVVALEGDLNRFGLRSEILTTVSAHLSSVILASNVCQKRLYRYGAFSKPLHEVRSAAVVVMLKPTVVGLLVEEKFYEDDLKPLHPLEENIPTNEEEFRKPQIGCRVSGEQQPAVVVRWRWAGGSGRRGVVDESSGARVAIGHGILRGSSVAPPSSSTPSASQGQPSPHQPWLSSAPHGRPPLPSQSFRPQGNSQSLQQRSHIPQQSPQPIPAASQPQQLSSSQPQQQPFPTSNQSQENPGHQLSSRASQPPANQQIARGQGIGSQRPPSPAVVQPSITQSNPTDQPGAAEPVESCDRILSKRNIQELVNQIDASEKLDPEVEDVLVDIAEDFIDSVTTFGCLLAKHRKSNTLEAKDILLHLEHVYVATERAWNMTLPGFSGDEIKTYKKPVKKSIAAGEVVNNKSSGGSASGNAKGSLAKATPNVIGS</sequence>
<feature type="compositionally biased region" description="Low complexity" evidence="6">
    <location>
        <begin position="311"/>
        <end position="330"/>
    </location>
</feature>
<keyword evidence="3" id="KW-0805">Transcription regulation</keyword>
<gene>
    <name evidence="8" type="ORF">Cgig2_001087</name>
</gene>
<keyword evidence="9" id="KW-1185">Reference proteome</keyword>
<feature type="compositionally biased region" description="Polar residues" evidence="6">
    <location>
        <begin position="72"/>
        <end position="81"/>
    </location>
</feature>
<reference evidence="8" key="1">
    <citation type="submission" date="2022-04" db="EMBL/GenBank/DDBJ databases">
        <title>Carnegiea gigantea Genome sequencing and assembly v2.</title>
        <authorList>
            <person name="Copetti D."/>
            <person name="Sanderson M.J."/>
            <person name="Burquez A."/>
            <person name="Wojciechowski M.F."/>
        </authorList>
    </citation>
    <scope>NUCLEOTIDE SEQUENCE</scope>
    <source>
        <strain evidence="8">SGP5-SGP5p</strain>
        <tissue evidence="8">Aerial part</tissue>
    </source>
</reference>
<dbReference type="GO" id="GO:0051123">
    <property type="term" value="P:RNA polymerase II preinitiation complex assembly"/>
    <property type="evidence" value="ECO:0007669"/>
    <property type="project" value="TreeGrafter"/>
</dbReference>
<dbReference type="GO" id="GO:0017025">
    <property type="term" value="F:TBP-class protein binding"/>
    <property type="evidence" value="ECO:0007669"/>
    <property type="project" value="TreeGrafter"/>
</dbReference>
<evidence type="ECO:0000256" key="5">
    <source>
        <dbReference type="ARBA" id="ARBA00023242"/>
    </source>
</evidence>
<evidence type="ECO:0000259" key="7">
    <source>
        <dbReference type="Pfam" id="PF03847"/>
    </source>
</evidence>
<evidence type="ECO:0000256" key="3">
    <source>
        <dbReference type="ARBA" id="ARBA00023015"/>
    </source>
</evidence>
<dbReference type="InterPro" id="IPR003228">
    <property type="entry name" value="TFIID_TAF12_dom"/>
</dbReference>
<dbReference type="EMBL" id="JAKOGI010000679">
    <property type="protein sequence ID" value="KAJ8431610.1"/>
    <property type="molecule type" value="Genomic_DNA"/>
</dbReference>
<evidence type="ECO:0000256" key="6">
    <source>
        <dbReference type="SAM" id="MobiDB-lite"/>
    </source>
</evidence>